<reference evidence="3" key="1">
    <citation type="journal article" date="2019" name="Sci. Rep.">
        <title>Draft genome of Tanacetum cinerariifolium, the natural source of mosquito coil.</title>
        <authorList>
            <person name="Yamashiro T."/>
            <person name="Shiraishi A."/>
            <person name="Satake H."/>
            <person name="Nakayama K."/>
        </authorList>
    </citation>
    <scope>NUCLEOTIDE SEQUENCE</scope>
</reference>
<keyword evidence="1" id="KW-0175">Coiled coil</keyword>
<evidence type="ECO:0000313" key="3">
    <source>
        <dbReference type="EMBL" id="GEU42587.1"/>
    </source>
</evidence>
<organism evidence="3">
    <name type="scientific">Tanacetum cinerariifolium</name>
    <name type="common">Dalmatian daisy</name>
    <name type="synonym">Chrysanthemum cinerariifolium</name>
    <dbReference type="NCBI Taxonomy" id="118510"/>
    <lineage>
        <taxon>Eukaryota</taxon>
        <taxon>Viridiplantae</taxon>
        <taxon>Streptophyta</taxon>
        <taxon>Embryophyta</taxon>
        <taxon>Tracheophyta</taxon>
        <taxon>Spermatophyta</taxon>
        <taxon>Magnoliopsida</taxon>
        <taxon>eudicotyledons</taxon>
        <taxon>Gunneridae</taxon>
        <taxon>Pentapetalae</taxon>
        <taxon>asterids</taxon>
        <taxon>campanulids</taxon>
        <taxon>Asterales</taxon>
        <taxon>Asteraceae</taxon>
        <taxon>Asteroideae</taxon>
        <taxon>Anthemideae</taxon>
        <taxon>Anthemidinae</taxon>
        <taxon>Tanacetum</taxon>
    </lineage>
</organism>
<dbReference type="EMBL" id="BKCJ010001590">
    <property type="protein sequence ID" value="GEU42587.1"/>
    <property type="molecule type" value="Genomic_DNA"/>
</dbReference>
<evidence type="ECO:0000256" key="2">
    <source>
        <dbReference type="SAM" id="MobiDB-lite"/>
    </source>
</evidence>
<feature type="coiled-coil region" evidence="1">
    <location>
        <begin position="354"/>
        <end position="388"/>
    </location>
</feature>
<comment type="caution">
    <text evidence="3">The sequence shown here is derived from an EMBL/GenBank/DDBJ whole genome shotgun (WGS) entry which is preliminary data.</text>
</comment>
<feature type="region of interest" description="Disordered" evidence="2">
    <location>
        <begin position="597"/>
        <end position="626"/>
    </location>
</feature>
<dbReference type="AlphaFoldDB" id="A0A6L2K1H7"/>
<protein>
    <recommendedName>
        <fullName evidence="4">Transposase (Putative), gypsy type</fullName>
    </recommendedName>
</protein>
<evidence type="ECO:0000256" key="1">
    <source>
        <dbReference type="SAM" id="Coils"/>
    </source>
</evidence>
<sequence>PEPIMIIHFRPEGLVNLLYMIKSPSLVCLLRVMLLRAVDIAKLKLCSLSVLPSSSAVTYAFATLPYIGRDVILKSSELSPEHYATLVAYSAPFHKYPKPFLCLVGMGQMDLLSFIRTIDPSKVRIGKRQRGEDEPKLLETTVGRVVSLLPVSPDHSFGELEASVEKIFVADASEPSHPAKKLRDDYGAPDGPTVGGKSQSLIQRLLGLCKSLRISMPIIMIATTSTPTTDPAAIAKEKLVGSSVFGADSPSASRSQPIPGGFSDCSGSDFLIGDIQTVIDPDSNLQKVYIPQWSVTNGMDHDQLFIKFNVEAACQICLSAEVRMHVEYNIKERMRLNSVVEEKDSLLKSRCEEIESLKAQLLVLKERNATLEKEKSELEIQVTDLVALVKVRTKKLQIAVVTSMKLQNDSLVDKVHKLEASSARHQEKVTVYENCTSQLDKFQDKKWRPLRRVSKKGYLSILPMSVNFSLTAKLKANKHASFETIMNLLHLEDALAKKLGLVESQPHVDQLMVPIHHSPDQRVIGASALSLSLDVSSSWVRKIKENIANHVSALRGVFVPLSEPLSAMDLEGTEGTFDALNTTTALSVTSVSASTIPPISTDDNEVVHTDGQEGTGVGGGTVADESVVPFPNVSNAELDVLE</sequence>
<evidence type="ECO:0008006" key="4">
    <source>
        <dbReference type="Google" id="ProtNLM"/>
    </source>
</evidence>
<feature type="non-terminal residue" evidence="3">
    <location>
        <position position="1"/>
    </location>
</feature>
<gene>
    <name evidence="3" type="ORF">Tci_014565</name>
</gene>
<accession>A0A6L2K1H7</accession>
<proteinExistence type="predicted"/>
<feature type="region of interest" description="Disordered" evidence="2">
    <location>
        <begin position="175"/>
        <end position="195"/>
    </location>
</feature>
<name>A0A6L2K1H7_TANCI</name>